<feature type="compositionally biased region" description="Basic and acidic residues" evidence="14">
    <location>
        <begin position="284"/>
        <end position="296"/>
    </location>
</feature>
<evidence type="ECO:0000256" key="7">
    <source>
        <dbReference type="ARBA" id="ARBA00023180"/>
    </source>
</evidence>
<dbReference type="InterPro" id="IPR029044">
    <property type="entry name" value="Nucleotide-diphossugar_trans"/>
</dbReference>
<comment type="subcellular location">
    <subcellularLocation>
        <location evidence="2">Cytoplasm</location>
    </subcellularLocation>
</comment>
<evidence type="ECO:0000256" key="10">
    <source>
        <dbReference type="ARBA" id="ARBA00038934"/>
    </source>
</evidence>
<dbReference type="GO" id="GO:0008466">
    <property type="term" value="F:glycogenin glucosyltransferase activity"/>
    <property type="evidence" value="ECO:0007669"/>
    <property type="project" value="UniProtKB-EC"/>
</dbReference>
<dbReference type="GO" id="GO:0046872">
    <property type="term" value="F:metal ion binding"/>
    <property type="evidence" value="ECO:0007669"/>
    <property type="project" value="UniProtKB-KW"/>
</dbReference>
<evidence type="ECO:0000256" key="11">
    <source>
        <dbReference type="ARBA" id="ARBA00050886"/>
    </source>
</evidence>
<comment type="similarity">
    <text evidence="9">Belongs to the glycosyltransferase 8 family. Glycogenin subfamily.</text>
</comment>
<dbReference type="Pfam" id="PF01501">
    <property type="entry name" value="Glyco_transf_8"/>
    <property type="match status" value="1"/>
</dbReference>
<keyword evidence="7" id="KW-0325">Glycoprotein</keyword>
<comment type="cofactor">
    <cofactor evidence="1">
        <name>Mn(2+)</name>
        <dbReference type="ChEBI" id="CHEBI:29035"/>
    </cofactor>
</comment>
<keyword evidence="3" id="KW-0963">Cytoplasm</keyword>
<feature type="compositionally biased region" description="Polar residues" evidence="14">
    <location>
        <begin position="1"/>
        <end position="11"/>
    </location>
</feature>
<comment type="caution">
    <text evidence="15">The sequence shown here is derived from an EMBL/GenBank/DDBJ whole genome shotgun (WGS) entry which is preliminary data.</text>
</comment>
<feature type="region of interest" description="Disordered" evidence="14">
    <location>
        <begin position="185"/>
        <end position="235"/>
    </location>
</feature>
<dbReference type="CDD" id="cd02537">
    <property type="entry name" value="GT8_Glycogenin"/>
    <property type="match status" value="1"/>
</dbReference>
<dbReference type="Gene3D" id="3.90.550.10">
    <property type="entry name" value="Spore Coat Polysaccharide Biosynthesis Protein SpsA, Chain A"/>
    <property type="match status" value="1"/>
</dbReference>
<feature type="region of interest" description="Disordered" evidence="14">
    <location>
        <begin position="41"/>
        <end position="98"/>
    </location>
</feature>
<gene>
    <name evidence="15" type="ORF">LARSCL_LOCUS2693</name>
</gene>
<comment type="catalytic activity">
    <reaction evidence="11">
        <text>[1,4-alpha-D-glucosyl](n)-L-tyrosyl-[glycogenin] + UDP-alpha-D-glucose = [1,4-alpha-D-glucosyl](n+1)-L-tyrosyl-[glycogenin] + UDP + H(+)</text>
        <dbReference type="Rhea" id="RHEA:56560"/>
        <dbReference type="Rhea" id="RHEA-COMP:14606"/>
        <dbReference type="Rhea" id="RHEA-COMP:14607"/>
        <dbReference type="ChEBI" id="CHEBI:15378"/>
        <dbReference type="ChEBI" id="CHEBI:58223"/>
        <dbReference type="ChEBI" id="CHEBI:58885"/>
        <dbReference type="ChEBI" id="CHEBI:140574"/>
        <dbReference type="EC" id="2.4.1.186"/>
    </reaction>
</comment>
<accession>A0AAV1Z309</accession>
<evidence type="ECO:0000313" key="16">
    <source>
        <dbReference type="Proteomes" id="UP001497382"/>
    </source>
</evidence>
<feature type="region of interest" description="Disordered" evidence="14">
    <location>
        <begin position="1"/>
        <end position="21"/>
    </location>
</feature>
<dbReference type="InterPro" id="IPR002495">
    <property type="entry name" value="Glyco_trans_8"/>
</dbReference>
<dbReference type="AlphaFoldDB" id="A0AAV1Z309"/>
<dbReference type="SUPFAM" id="SSF53448">
    <property type="entry name" value="Nucleotide-diphospho-sugar transferases"/>
    <property type="match status" value="1"/>
</dbReference>
<keyword evidence="6" id="KW-0320">Glycogen biosynthesis</keyword>
<comment type="catalytic activity">
    <reaction evidence="12">
        <text>L-tyrosyl-[glycogenin] + UDP-alpha-D-glucose = alpha-D-glucosyl-L-tyrosyl-[glycogenin] + UDP + H(+)</text>
        <dbReference type="Rhea" id="RHEA:23360"/>
        <dbReference type="Rhea" id="RHEA-COMP:14604"/>
        <dbReference type="Rhea" id="RHEA-COMP:14605"/>
        <dbReference type="ChEBI" id="CHEBI:15378"/>
        <dbReference type="ChEBI" id="CHEBI:46858"/>
        <dbReference type="ChEBI" id="CHEBI:58223"/>
        <dbReference type="ChEBI" id="CHEBI:58885"/>
        <dbReference type="ChEBI" id="CHEBI:140573"/>
        <dbReference type="EC" id="2.4.1.186"/>
    </reaction>
</comment>
<keyword evidence="5" id="KW-0479">Metal-binding</keyword>
<dbReference type="GO" id="GO:0005737">
    <property type="term" value="C:cytoplasm"/>
    <property type="evidence" value="ECO:0007669"/>
    <property type="project" value="UniProtKB-SubCell"/>
</dbReference>
<evidence type="ECO:0000256" key="4">
    <source>
        <dbReference type="ARBA" id="ARBA00022679"/>
    </source>
</evidence>
<evidence type="ECO:0000256" key="12">
    <source>
        <dbReference type="ARBA" id="ARBA00052293"/>
    </source>
</evidence>
<evidence type="ECO:0000256" key="3">
    <source>
        <dbReference type="ARBA" id="ARBA00022490"/>
    </source>
</evidence>
<keyword evidence="16" id="KW-1185">Reference proteome</keyword>
<comment type="function">
    <text evidence="13">Self-glucosylating initiator of glycogen synthesis. It catalyzes the formation of a short alpha (1,4)-glucosyl chain covalently attached via a glucose 1-O-tyrosyl linkage to internal tyrosine residues and these chains act as primers for the elongation reaction catalyzed by glycogen synthase.</text>
</comment>
<evidence type="ECO:0000256" key="9">
    <source>
        <dbReference type="ARBA" id="ARBA00038162"/>
    </source>
</evidence>
<evidence type="ECO:0000256" key="2">
    <source>
        <dbReference type="ARBA" id="ARBA00004496"/>
    </source>
</evidence>
<evidence type="ECO:0000256" key="14">
    <source>
        <dbReference type="SAM" id="MobiDB-lite"/>
    </source>
</evidence>
<feature type="compositionally biased region" description="Polar residues" evidence="14">
    <location>
        <begin position="213"/>
        <end position="222"/>
    </location>
</feature>
<evidence type="ECO:0000256" key="13">
    <source>
        <dbReference type="ARBA" id="ARBA00057883"/>
    </source>
</evidence>
<feature type="compositionally biased region" description="Basic and acidic residues" evidence="14">
    <location>
        <begin position="45"/>
        <end position="54"/>
    </location>
</feature>
<feature type="compositionally biased region" description="Basic and acidic residues" evidence="14">
    <location>
        <begin position="191"/>
        <end position="212"/>
    </location>
</feature>
<dbReference type="InterPro" id="IPR050587">
    <property type="entry name" value="GNT1/Glycosyltrans_8"/>
</dbReference>
<keyword evidence="4" id="KW-0808">Transferase</keyword>
<evidence type="ECO:0000256" key="1">
    <source>
        <dbReference type="ARBA" id="ARBA00001936"/>
    </source>
</evidence>
<evidence type="ECO:0000256" key="5">
    <source>
        <dbReference type="ARBA" id="ARBA00022723"/>
    </source>
</evidence>
<dbReference type="GO" id="GO:0005978">
    <property type="term" value="P:glycogen biosynthetic process"/>
    <property type="evidence" value="ECO:0007669"/>
    <property type="project" value="UniProtKB-KW"/>
</dbReference>
<evidence type="ECO:0000256" key="8">
    <source>
        <dbReference type="ARBA" id="ARBA00023211"/>
    </source>
</evidence>
<dbReference type="EC" id="2.4.1.186" evidence="10"/>
<evidence type="ECO:0000313" key="15">
    <source>
        <dbReference type="EMBL" id="CAL1265709.1"/>
    </source>
</evidence>
<protein>
    <recommendedName>
        <fullName evidence="10">glycogenin glucosyltransferase</fullName>
        <ecNumber evidence="10">2.4.1.186</ecNumber>
    </recommendedName>
</protein>
<proteinExistence type="inferred from homology"/>
<evidence type="ECO:0000256" key="6">
    <source>
        <dbReference type="ARBA" id="ARBA00023056"/>
    </source>
</evidence>
<feature type="compositionally biased region" description="Polar residues" evidence="14">
    <location>
        <begin position="350"/>
        <end position="367"/>
    </location>
</feature>
<organism evidence="15 16">
    <name type="scientific">Larinioides sclopetarius</name>
    <dbReference type="NCBI Taxonomy" id="280406"/>
    <lineage>
        <taxon>Eukaryota</taxon>
        <taxon>Metazoa</taxon>
        <taxon>Ecdysozoa</taxon>
        <taxon>Arthropoda</taxon>
        <taxon>Chelicerata</taxon>
        <taxon>Arachnida</taxon>
        <taxon>Araneae</taxon>
        <taxon>Araneomorphae</taxon>
        <taxon>Entelegynae</taxon>
        <taxon>Araneoidea</taxon>
        <taxon>Araneidae</taxon>
        <taxon>Larinioides</taxon>
    </lineage>
</organism>
<feature type="region of interest" description="Disordered" evidence="14">
    <location>
        <begin position="392"/>
        <end position="411"/>
    </location>
</feature>
<feature type="compositionally biased region" description="Polar residues" evidence="14">
    <location>
        <begin position="797"/>
        <end position="807"/>
    </location>
</feature>
<name>A0AAV1Z309_9ARAC</name>
<dbReference type="PANTHER" id="PTHR11183">
    <property type="entry name" value="GLYCOGENIN SUBFAMILY MEMBER"/>
    <property type="match status" value="1"/>
</dbReference>
<feature type="region of interest" description="Disordered" evidence="14">
    <location>
        <begin position="784"/>
        <end position="844"/>
    </location>
</feature>
<feature type="compositionally biased region" description="Basic and acidic residues" evidence="14">
    <location>
        <begin position="247"/>
        <end position="260"/>
    </location>
</feature>
<reference evidence="15 16" key="1">
    <citation type="submission" date="2024-04" db="EMBL/GenBank/DDBJ databases">
        <authorList>
            <person name="Rising A."/>
            <person name="Reimegard J."/>
            <person name="Sonavane S."/>
            <person name="Akerstrom W."/>
            <person name="Nylinder S."/>
            <person name="Hedman E."/>
            <person name="Kallberg Y."/>
        </authorList>
    </citation>
    <scope>NUCLEOTIDE SEQUENCE [LARGE SCALE GENOMIC DNA]</scope>
</reference>
<dbReference type="Proteomes" id="UP001497382">
    <property type="component" value="Unassembled WGS sequence"/>
</dbReference>
<feature type="compositionally biased region" description="Polar residues" evidence="14">
    <location>
        <begin position="79"/>
        <end position="98"/>
    </location>
</feature>
<dbReference type="FunFam" id="3.90.550.10:FF:000092">
    <property type="entry name" value="Glycogenin 2"/>
    <property type="match status" value="1"/>
</dbReference>
<sequence length="902" mass="101023">MSQPQVSSNPDRVSKVSFFPVEDRTGENKALIVTIKTVVPEEGEELFKRMEPPKRNLSVDSRKKTRSSRTSSDKPKSRGTMTENPTSASFSTQTAIESPNTSDADLIAHDSIPCLKHAAENISRKASHIPSEKVSLCNNCSKSMLSYIFLVQDFLDSLAKEIIGDADSKNCVQCLRKENRLSIASSQENVSKAERKTSKSRAKSADSQKSDSPRQISDSKQFSVKIEGPRDERRYEQTAEKIIQRSISEHQQDHQRKTRDSPTQQNIDDQNFKEQKILSTISNEDERRSEQKDESPNHSTSSKYQDHDNQQDGYQAHPASSRQEASEHHEIVAQDGGYGASEEQIPPVQQHEQISSYGVGSQTSSWPSEPGKTFRKPMDRQQPNFAESFYQEQKGQDGSNQNGFHNIDKVSSPSIESVDNIMPTLSNVDREVYDAARNGAGWESLSESQDRITASSTSRITSEAFVTMCRNNAEALGCLVVGTSLLLCRTSRTLCVLVSDGVSNAFRGPLSSVFHVVQCVRSLDSLGTTKLALLEQPELGISFEKLNVWRLLQFNKCVYLNPDTLVIKNCDELFCHEELSAVPDIGWPDCFNSGVFVFVPSIQTFWQLLEFAEKQGSYDGGDQGLLNSYFNNWSDDISKKLSFIYNLMANVSYTYTPAYKQFGRNVKIVQFHGSFKPWHVKFFSGSGQINPATPVHPTYVQFVYIWIKIFRLSALKQLTQEIQSYAMSQEVYCAVELLRFFPLPTESEADFFLTPPSVRLRLAERKLQKSLKVSEDIRRRKSAEYTPIPDSAFESPETGTEVISSSEKSTDKPAAKVTITEVTKDPEADQNKSAAHGTSEGEAEAVAAEITTKMPAKNLLPGAEVGNYQGMKAWEQGRMDYQGTDSSDTIIKRLEFLMSRPK</sequence>
<keyword evidence="8" id="KW-0464">Manganese</keyword>
<feature type="region of interest" description="Disordered" evidence="14">
    <location>
        <begin position="247"/>
        <end position="380"/>
    </location>
</feature>
<dbReference type="EMBL" id="CAXIEN010000019">
    <property type="protein sequence ID" value="CAL1265709.1"/>
    <property type="molecule type" value="Genomic_DNA"/>
</dbReference>